<dbReference type="PANTHER" id="PTHR48069">
    <property type="entry name" value="DIHYDROFOLATE REDUCTASE"/>
    <property type="match status" value="1"/>
</dbReference>
<evidence type="ECO:0000256" key="8">
    <source>
        <dbReference type="PIRNR" id="PIRNR000194"/>
    </source>
</evidence>
<dbReference type="InterPro" id="IPR024072">
    <property type="entry name" value="DHFR-like_dom_sf"/>
</dbReference>
<dbReference type="RefSeq" id="WP_132948813.1">
    <property type="nucleotide sequence ID" value="NZ_SLUL01000010.1"/>
</dbReference>
<evidence type="ECO:0000256" key="2">
    <source>
        <dbReference type="ARBA" id="ARBA00009539"/>
    </source>
</evidence>
<evidence type="ECO:0000259" key="10">
    <source>
        <dbReference type="PROSITE" id="PS51330"/>
    </source>
</evidence>
<comment type="catalytic activity">
    <reaction evidence="8">
        <text>(6S)-5,6,7,8-tetrahydrofolate + NADP(+) = 7,8-dihydrofolate + NADPH + H(+)</text>
        <dbReference type="Rhea" id="RHEA:15009"/>
        <dbReference type="ChEBI" id="CHEBI:15378"/>
        <dbReference type="ChEBI" id="CHEBI:57451"/>
        <dbReference type="ChEBI" id="CHEBI:57453"/>
        <dbReference type="ChEBI" id="CHEBI:57783"/>
        <dbReference type="ChEBI" id="CHEBI:58349"/>
        <dbReference type="EC" id="1.5.1.3"/>
    </reaction>
</comment>
<dbReference type="EC" id="1.5.1.3" evidence="3 8"/>
<dbReference type="InterPro" id="IPR017925">
    <property type="entry name" value="DHFR_CS"/>
</dbReference>
<dbReference type="GO" id="GO:0005829">
    <property type="term" value="C:cytosol"/>
    <property type="evidence" value="ECO:0007669"/>
    <property type="project" value="TreeGrafter"/>
</dbReference>
<dbReference type="PROSITE" id="PS51330">
    <property type="entry name" value="DHFR_2"/>
    <property type="match status" value="1"/>
</dbReference>
<dbReference type="GO" id="GO:0046655">
    <property type="term" value="P:folic acid metabolic process"/>
    <property type="evidence" value="ECO:0007669"/>
    <property type="project" value="TreeGrafter"/>
</dbReference>
<keyword evidence="12" id="KW-1185">Reference proteome</keyword>
<keyword evidence="4 8" id="KW-0554">One-carbon metabolism</keyword>
<dbReference type="PROSITE" id="PS00075">
    <property type="entry name" value="DHFR_1"/>
    <property type="match status" value="1"/>
</dbReference>
<dbReference type="FunFam" id="3.40.430.10:FF:000001">
    <property type="entry name" value="Dihydrofolate reductase"/>
    <property type="match status" value="1"/>
</dbReference>
<evidence type="ECO:0000256" key="7">
    <source>
        <dbReference type="ARBA" id="ARBA00025067"/>
    </source>
</evidence>
<evidence type="ECO:0000313" key="12">
    <source>
        <dbReference type="Proteomes" id="UP000295658"/>
    </source>
</evidence>
<evidence type="ECO:0000256" key="9">
    <source>
        <dbReference type="RuleBase" id="RU004474"/>
    </source>
</evidence>
<dbReference type="GO" id="GO:0006730">
    <property type="term" value="P:one-carbon metabolic process"/>
    <property type="evidence" value="ECO:0007669"/>
    <property type="project" value="UniProtKB-KW"/>
</dbReference>
<dbReference type="InterPro" id="IPR012259">
    <property type="entry name" value="DHFR"/>
</dbReference>
<name>A0A4R1QKN6_9BACL</name>
<dbReference type="CDD" id="cd00209">
    <property type="entry name" value="DHFR"/>
    <property type="match status" value="1"/>
</dbReference>
<accession>A0A4R1QKN6</accession>
<dbReference type="OrthoDB" id="9804315at2"/>
<evidence type="ECO:0000256" key="5">
    <source>
        <dbReference type="ARBA" id="ARBA00022857"/>
    </source>
</evidence>
<dbReference type="EMBL" id="SLUL01000010">
    <property type="protein sequence ID" value="TCL48020.1"/>
    <property type="molecule type" value="Genomic_DNA"/>
</dbReference>
<dbReference type="GO" id="GO:0070401">
    <property type="term" value="F:NADP+ binding"/>
    <property type="evidence" value="ECO:0007669"/>
    <property type="project" value="UniProtKB-ARBA"/>
</dbReference>
<dbReference type="Gene3D" id="3.40.430.10">
    <property type="entry name" value="Dihydrofolate Reductase, subunit A"/>
    <property type="match status" value="1"/>
</dbReference>
<evidence type="ECO:0000256" key="4">
    <source>
        <dbReference type="ARBA" id="ARBA00022563"/>
    </source>
</evidence>
<dbReference type="UniPathway" id="UPA00077">
    <property type="reaction ID" value="UER00158"/>
</dbReference>
<gene>
    <name evidence="11" type="ORF">EDD69_11026</name>
</gene>
<evidence type="ECO:0000256" key="1">
    <source>
        <dbReference type="ARBA" id="ARBA00004903"/>
    </source>
</evidence>
<dbReference type="PRINTS" id="PR00070">
    <property type="entry name" value="DHFR"/>
</dbReference>
<dbReference type="PANTHER" id="PTHR48069:SF3">
    <property type="entry name" value="DIHYDROFOLATE REDUCTASE"/>
    <property type="match status" value="1"/>
</dbReference>
<proteinExistence type="inferred from homology"/>
<dbReference type="PIRSF" id="PIRSF000194">
    <property type="entry name" value="DHFR"/>
    <property type="match status" value="1"/>
</dbReference>
<dbReference type="GO" id="GO:0046654">
    <property type="term" value="P:tetrahydrofolate biosynthetic process"/>
    <property type="evidence" value="ECO:0007669"/>
    <property type="project" value="UniProtKB-UniPathway"/>
</dbReference>
<keyword evidence="5 8" id="KW-0521">NADP</keyword>
<organism evidence="11 12">
    <name type="scientific">Thermolongibacillus altinsuensis</name>
    <dbReference type="NCBI Taxonomy" id="575256"/>
    <lineage>
        <taxon>Bacteria</taxon>
        <taxon>Bacillati</taxon>
        <taxon>Bacillota</taxon>
        <taxon>Bacilli</taxon>
        <taxon>Bacillales</taxon>
        <taxon>Anoxybacillaceae</taxon>
        <taxon>Thermolongibacillus</taxon>
    </lineage>
</organism>
<dbReference type="Pfam" id="PF00186">
    <property type="entry name" value="DHFR_1"/>
    <property type="match status" value="1"/>
</dbReference>
<protein>
    <recommendedName>
        <fullName evidence="3 8">Dihydrofolate reductase</fullName>
        <ecNumber evidence="3 8">1.5.1.3</ecNumber>
    </recommendedName>
</protein>
<dbReference type="AlphaFoldDB" id="A0A4R1QKN6"/>
<evidence type="ECO:0000256" key="3">
    <source>
        <dbReference type="ARBA" id="ARBA00012856"/>
    </source>
</evidence>
<comment type="caution">
    <text evidence="11">The sequence shown here is derived from an EMBL/GenBank/DDBJ whole genome shotgun (WGS) entry which is preliminary data.</text>
</comment>
<comment type="function">
    <text evidence="7 8">Key enzyme in folate metabolism. Catalyzes an essential reaction for de novo glycine and purine synthesis, and for DNA precursor synthesis.</text>
</comment>
<keyword evidence="6 8" id="KW-0560">Oxidoreductase</keyword>
<dbReference type="Proteomes" id="UP000295658">
    <property type="component" value="Unassembled WGS sequence"/>
</dbReference>
<dbReference type="SUPFAM" id="SSF53597">
    <property type="entry name" value="Dihydrofolate reductase-like"/>
    <property type="match status" value="1"/>
</dbReference>
<comment type="similarity">
    <text evidence="2 8 9">Belongs to the dihydrofolate reductase family.</text>
</comment>
<sequence length="163" mass="19174">MISIIVAMDRQRLIGKNNALPWHLPADLAYFKQVTMGHAIVMGRKTFESIGRALPGRKNIVLTRKKDFQCEQCTVIHSVDDIKKIEEEEKEEIFIIGGAQLFQETLPFADRLYITYIDAAFEGDTFFPPFNEDEWRLISRKKGIQDEKNPYRYEFHVYERKTR</sequence>
<evidence type="ECO:0000313" key="11">
    <source>
        <dbReference type="EMBL" id="TCL48020.1"/>
    </source>
</evidence>
<dbReference type="InterPro" id="IPR001796">
    <property type="entry name" value="DHFR_dom"/>
</dbReference>
<dbReference type="GO" id="GO:0004146">
    <property type="term" value="F:dihydrofolate reductase activity"/>
    <property type="evidence" value="ECO:0007669"/>
    <property type="project" value="UniProtKB-EC"/>
</dbReference>
<comment type="pathway">
    <text evidence="1 8">Cofactor biosynthesis; tetrahydrofolate biosynthesis; 5,6,7,8-tetrahydrofolate from 7,8-dihydrofolate: step 1/1.</text>
</comment>
<dbReference type="GO" id="GO:0046452">
    <property type="term" value="P:dihydrofolate metabolic process"/>
    <property type="evidence" value="ECO:0007669"/>
    <property type="project" value="TreeGrafter"/>
</dbReference>
<evidence type="ECO:0000256" key="6">
    <source>
        <dbReference type="ARBA" id="ARBA00023002"/>
    </source>
</evidence>
<reference evidence="11 12" key="1">
    <citation type="submission" date="2019-03" db="EMBL/GenBank/DDBJ databases">
        <title>Genomic Encyclopedia of Type Strains, Phase IV (KMG-IV): sequencing the most valuable type-strain genomes for metagenomic binning, comparative biology and taxonomic classification.</title>
        <authorList>
            <person name="Goeker M."/>
        </authorList>
    </citation>
    <scope>NUCLEOTIDE SEQUENCE [LARGE SCALE GENOMIC DNA]</scope>
    <source>
        <strain evidence="11 12">DSM 24979</strain>
    </source>
</reference>
<feature type="domain" description="DHFR" evidence="10">
    <location>
        <begin position="1"/>
        <end position="160"/>
    </location>
</feature>